<protein>
    <recommendedName>
        <fullName evidence="4 10">L-aspartate oxidase</fullName>
        <ecNumber evidence="4 10">1.4.3.16</ecNumber>
    </recommendedName>
</protein>
<evidence type="ECO:0000256" key="10">
    <source>
        <dbReference type="NCBIfam" id="TIGR00551"/>
    </source>
</evidence>
<accession>A0A1Y1T4P1</accession>
<comment type="caution">
    <text evidence="15">The sequence shown here is derived from an EMBL/GenBank/DDBJ whole genome shotgun (WGS) entry which is preliminary data.</text>
</comment>
<dbReference type="NCBIfam" id="TIGR00551">
    <property type="entry name" value="nadB"/>
    <property type="match status" value="1"/>
</dbReference>
<dbReference type="InterPro" id="IPR027477">
    <property type="entry name" value="Succ_DH/fumarate_Rdtase_cat_sf"/>
</dbReference>
<keyword evidence="7 12" id="KW-0274">FAD</keyword>
<evidence type="ECO:0000313" key="15">
    <source>
        <dbReference type="EMBL" id="ORL45996.1"/>
    </source>
</evidence>
<comment type="pathway">
    <text evidence="2 12">Cofactor biosynthesis; NAD(+) biosynthesis; iminoaspartate from L-aspartate (oxidase route): step 1/1.</text>
</comment>
<evidence type="ECO:0000256" key="8">
    <source>
        <dbReference type="ARBA" id="ARBA00023002"/>
    </source>
</evidence>
<dbReference type="OrthoDB" id="9806724at2"/>
<evidence type="ECO:0000256" key="4">
    <source>
        <dbReference type="ARBA" id="ARBA00012173"/>
    </source>
</evidence>
<evidence type="ECO:0000256" key="1">
    <source>
        <dbReference type="ARBA" id="ARBA00001974"/>
    </source>
</evidence>
<dbReference type="InterPro" id="IPR037099">
    <property type="entry name" value="Fum_R/Succ_DH_flav-like_C_sf"/>
</dbReference>
<dbReference type="InterPro" id="IPR015939">
    <property type="entry name" value="Fum_Rdtase/Succ_DH_flav-like_C"/>
</dbReference>
<feature type="active site" description="Proton acceptor" evidence="11">
    <location>
        <position position="288"/>
    </location>
</feature>
<keyword evidence="8 12" id="KW-0560">Oxidoreductase</keyword>
<comment type="function">
    <text evidence="12">Catalyzes the oxidation of L-aspartate to iminoaspartate.</text>
</comment>
<comment type="catalytic activity">
    <reaction evidence="9">
        <text>L-aspartate + O2 = iminosuccinate + H2O2</text>
        <dbReference type="Rhea" id="RHEA:25876"/>
        <dbReference type="ChEBI" id="CHEBI:15379"/>
        <dbReference type="ChEBI" id="CHEBI:16240"/>
        <dbReference type="ChEBI" id="CHEBI:29991"/>
        <dbReference type="ChEBI" id="CHEBI:77875"/>
        <dbReference type="EC" id="1.4.3.16"/>
    </reaction>
    <physiologicalReaction direction="left-to-right" evidence="9">
        <dbReference type="Rhea" id="RHEA:25877"/>
    </physiologicalReaction>
</comment>
<dbReference type="EMBL" id="ARYN01000006">
    <property type="protein sequence ID" value="ORL45996.1"/>
    <property type="molecule type" value="Genomic_DNA"/>
</dbReference>
<evidence type="ECO:0000313" key="16">
    <source>
        <dbReference type="Proteomes" id="UP000192746"/>
    </source>
</evidence>
<comment type="subcellular location">
    <subcellularLocation>
        <location evidence="12">Cytoplasm</location>
    </subcellularLocation>
</comment>
<feature type="domain" description="FAD-dependent oxidoreductase 2 FAD-binding" evidence="13">
    <location>
        <begin position="8"/>
        <end position="391"/>
    </location>
</feature>
<evidence type="ECO:0000256" key="6">
    <source>
        <dbReference type="ARBA" id="ARBA00022642"/>
    </source>
</evidence>
<keyword evidence="6 12" id="KW-0662">Pyridine nucleotide biosynthesis</keyword>
<evidence type="ECO:0000256" key="11">
    <source>
        <dbReference type="PIRSR" id="PIRSR000171-1"/>
    </source>
</evidence>
<dbReference type="Pfam" id="PF02910">
    <property type="entry name" value="Succ_DH_flav_C"/>
    <property type="match status" value="1"/>
</dbReference>
<comment type="cofactor">
    <cofactor evidence="1 12">
        <name>FAD</name>
        <dbReference type="ChEBI" id="CHEBI:57692"/>
    </cofactor>
</comment>
<evidence type="ECO:0000256" key="2">
    <source>
        <dbReference type="ARBA" id="ARBA00004950"/>
    </source>
</evidence>
<dbReference type="STRING" id="1185767.IIF7_07746"/>
<feature type="domain" description="Fumarate reductase/succinate dehydrogenase flavoprotein-like C-terminal" evidence="14">
    <location>
        <begin position="441"/>
        <end position="531"/>
    </location>
</feature>
<dbReference type="NCBIfam" id="NF006567">
    <property type="entry name" value="PRK09077.1"/>
    <property type="match status" value="1"/>
</dbReference>
<dbReference type="Gene3D" id="3.50.50.60">
    <property type="entry name" value="FAD/NAD(P)-binding domain"/>
    <property type="match status" value="1"/>
</dbReference>
<dbReference type="SUPFAM" id="SSF51905">
    <property type="entry name" value="FAD/NAD(P)-binding domain"/>
    <property type="match status" value="1"/>
</dbReference>
<keyword evidence="16" id="KW-1185">Reference proteome</keyword>
<dbReference type="InterPro" id="IPR036188">
    <property type="entry name" value="FAD/NAD-bd_sf"/>
</dbReference>
<dbReference type="PRINTS" id="PR00411">
    <property type="entry name" value="PNDRDTASEI"/>
</dbReference>
<name>A0A1Y1T4P1_9FLAO</name>
<evidence type="ECO:0000256" key="3">
    <source>
        <dbReference type="ARBA" id="ARBA00008562"/>
    </source>
</evidence>
<keyword evidence="5 12" id="KW-0285">Flavoprotein</keyword>
<dbReference type="EC" id="1.4.3.16" evidence="4 10"/>
<dbReference type="SUPFAM" id="SSF56425">
    <property type="entry name" value="Succinate dehydrogenase/fumarate reductase flavoprotein, catalytic domain"/>
    <property type="match status" value="1"/>
</dbReference>
<dbReference type="PIRSF" id="PIRSF000171">
    <property type="entry name" value="SDHA_APRA_LASPO"/>
    <property type="match status" value="1"/>
</dbReference>
<evidence type="ECO:0000259" key="14">
    <source>
        <dbReference type="Pfam" id="PF02910"/>
    </source>
</evidence>
<evidence type="ECO:0000256" key="9">
    <source>
        <dbReference type="ARBA" id="ARBA00048305"/>
    </source>
</evidence>
<dbReference type="Gene3D" id="1.20.58.100">
    <property type="entry name" value="Fumarate reductase/succinate dehydrogenase flavoprotein-like, C-terminal domain"/>
    <property type="match status" value="1"/>
</dbReference>
<gene>
    <name evidence="15" type="ORF">IIF7_07746</name>
</gene>
<dbReference type="InterPro" id="IPR005288">
    <property type="entry name" value="NadB"/>
</dbReference>
<reference evidence="15 16" key="1">
    <citation type="submission" date="2013-04" db="EMBL/GenBank/DDBJ databases">
        <title>Zunongwangia sp. 22II14-10F7 Genome Sequencing.</title>
        <authorList>
            <person name="Lai Q."/>
            <person name="Shao Z."/>
        </authorList>
    </citation>
    <scope>NUCLEOTIDE SEQUENCE [LARGE SCALE GENOMIC DNA]</scope>
    <source>
        <strain evidence="15 16">22II14-10F7</strain>
    </source>
</reference>
<dbReference type="UniPathway" id="UPA00253">
    <property type="reaction ID" value="UER00326"/>
</dbReference>
<evidence type="ECO:0000256" key="12">
    <source>
        <dbReference type="RuleBase" id="RU362049"/>
    </source>
</evidence>
<dbReference type="Gene3D" id="3.90.700.10">
    <property type="entry name" value="Succinate dehydrogenase/fumarate reductase flavoprotein, catalytic domain"/>
    <property type="match status" value="1"/>
</dbReference>
<dbReference type="RefSeq" id="WP_084841116.1">
    <property type="nucleotide sequence ID" value="NZ_ARYN01000006.1"/>
</dbReference>
<dbReference type="PRINTS" id="PR00368">
    <property type="entry name" value="FADPNR"/>
</dbReference>
<proteinExistence type="inferred from homology"/>
<organism evidence="15 16">
    <name type="scientific">Zunongwangia atlantica 22II14-10F7</name>
    <dbReference type="NCBI Taxonomy" id="1185767"/>
    <lineage>
        <taxon>Bacteria</taxon>
        <taxon>Pseudomonadati</taxon>
        <taxon>Bacteroidota</taxon>
        <taxon>Flavobacteriia</taxon>
        <taxon>Flavobacteriales</taxon>
        <taxon>Flavobacteriaceae</taxon>
        <taxon>Zunongwangia</taxon>
    </lineage>
</organism>
<dbReference type="InterPro" id="IPR003953">
    <property type="entry name" value="FAD-dep_OxRdtase_2_FAD-bd"/>
</dbReference>
<evidence type="ECO:0000259" key="13">
    <source>
        <dbReference type="Pfam" id="PF00890"/>
    </source>
</evidence>
<dbReference type="PANTHER" id="PTHR42716:SF2">
    <property type="entry name" value="L-ASPARTATE OXIDASE, CHLOROPLASTIC"/>
    <property type="match status" value="1"/>
</dbReference>
<dbReference type="PANTHER" id="PTHR42716">
    <property type="entry name" value="L-ASPARTATE OXIDASE"/>
    <property type="match status" value="1"/>
</dbReference>
<dbReference type="GO" id="GO:0034628">
    <property type="term" value="P:'de novo' NAD+ biosynthetic process from L-aspartate"/>
    <property type="evidence" value="ECO:0007669"/>
    <property type="project" value="TreeGrafter"/>
</dbReference>
<dbReference type="SUPFAM" id="SSF46977">
    <property type="entry name" value="Succinate dehydrogenase/fumarate reductase flavoprotein C-terminal domain"/>
    <property type="match status" value="1"/>
</dbReference>
<dbReference type="AlphaFoldDB" id="A0A1Y1T4P1"/>
<dbReference type="GO" id="GO:0005737">
    <property type="term" value="C:cytoplasm"/>
    <property type="evidence" value="ECO:0007669"/>
    <property type="project" value="UniProtKB-SubCell"/>
</dbReference>
<comment type="similarity">
    <text evidence="3 12">Belongs to the FAD-dependent oxidoreductase 2 family. NadB subfamily.</text>
</comment>
<dbReference type="Proteomes" id="UP000192746">
    <property type="component" value="Unassembled WGS sequence"/>
</dbReference>
<dbReference type="GO" id="GO:0008734">
    <property type="term" value="F:L-aspartate oxidase activity"/>
    <property type="evidence" value="ECO:0007669"/>
    <property type="project" value="UniProtKB-UniRule"/>
</dbReference>
<dbReference type="FunFam" id="1.20.58.100:FF:000002">
    <property type="entry name" value="L-aspartate oxidase"/>
    <property type="match status" value="1"/>
</dbReference>
<evidence type="ECO:0000256" key="5">
    <source>
        <dbReference type="ARBA" id="ARBA00022630"/>
    </source>
</evidence>
<sequence>MENIYTSDFLVIGSGIAGLTYALKVADFGTVNIVTKTDGSESNTKYAQGGIAAVWDKEDNFEKHIKDTHVAGAGLCHEDAVEVLIKEGAERIAELIELGVNFDKKANNKDYDLAREGGHSEHRILHVRDLTGAAVQNVLLEKAKKHPNISIFEDHYALDLITEHQVLNNLQSAFNICFGAYVLNAKEEHVFPFQAKFTMLATGGASRAFLHSTNPKIATGDGVAMANRAGVRIANMEFIQFHPTALYNPGSESFLISEALRGHGGLLRNGDGERFMKKYDERLELAPRDVVARSIDSEMKERREECVYLDMTHFPKEELQTRFPHIYKNCLENINLDISEKPIPVVPAAHYSCGGVMTSLSGQTSMQNLYACGEVAHTGVHGANRLASNSLLEGLVFAHRAAEKAKRKQLRPFRDIVIPQWDESGVYSQYEWYLIKHNFGEIRNIMWNYVGIVRSKEQLHRAARRMSVIYEEVESYYSKSKITKDLLELRNLTTVAYMIIKSALRRNESRGLHYMIDHPEKKEQFLKDTII</sequence>
<dbReference type="FunFam" id="3.90.700.10:FF:000002">
    <property type="entry name" value="L-aspartate oxidase"/>
    <property type="match status" value="1"/>
</dbReference>
<evidence type="ECO:0000256" key="7">
    <source>
        <dbReference type="ARBA" id="ARBA00022827"/>
    </source>
</evidence>
<dbReference type="Pfam" id="PF00890">
    <property type="entry name" value="FAD_binding_2"/>
    <property type="match status" value="1"/>
</dbReference>